<dbReference type="EMBL" id="REGN01000057">
    <property type="protein sequence ID" value="RNA44806.1"/>
    <property type="molecule type" value="Genomic_DNA"/>
</dbReference>
<feature type="transmembrane region" description="Helical" evidence="1">
    <location>
        <begin position="35"/>
        <end position="53"/>
    </location>
</feature>
<dbReference type="Proteomes" id="UP000276133">
    <property type="component" value="Unassembled WGS sequence"/>
</dbReference>
<keyword evidence="1" id="KW-0812">Transmembrane</keyword>
<comment type="caution">
    <text evidence="2">The sequence shown here is derived from an EMBL/GenBank/DDBJ whole genome shotgun (WGS) entry which is preliminary data.</text>
</comment>
<name>A0A3M7T9Q0_BRAPC</name>
<feature type="transmembrane region" description="Helical" evidence="1">
    <location>
        <begin position="129"/>
        <end position="149"/>
    </location>
</feature>
<protein>
    <submittedName>
        <fullName evidence="2">Uncharacterized protein</fullName>
    </submittedName>
</protein>
<evidence type="ECO:0000313" key="3">
    <source>
        <dbReference type="Proteomes" id="UP000276133"/>
    </source>
</evidence>
<keyword evidence="3" id="KW-1185">Reference proteome</keyword>
<reference evidence="2 3" key="1">
    <citation type="journal article" date="2018" name="Sci. Rep.">
        <title>Genomic signatures of local adaptation to the degree of environmental predictability in rotifers.</title>
        <authorList>
            <person name="Franch-Gras L."/>
            <person name="Hahn C."/>
            <person name="Garcia-Roger E.M."/>
            <person name="Carmona M.J."/>
            <person name="Serra M."/>
            <person name="Gomez A."/>
        </authorList>
    </citation>
    <scope>NUCLEOTIDE SEQUENCE [LARGE SCALE GENOMIC DNA]</scope>
    <source>
        <strain evidence="2">HYR1</strain>
    </source>
</reference>
<evidence type="ECO:0000313" key="2">
    <source>
        <dbReference type="EMBL" id="RNA44806.1"/>
    </source>
</evidence>
<keyword evidence="1" id="KW-1133">Transmembrane helix</keyword>
<evidence type="ECO:0000256" key="1">
    <source>
        <dbReference type="SAM" id="Phobius"/>
    </source>
</evidence>
<accession>A0A3M7T9Q0</accession>
<feature type="transmembrane region" description="Helical" evidence="1">
    <location>
        <begin position="170"/>
        <end position="190"/>
    </location>
</feature>
<gene>
    <name evidence="2" type="ORF">BpHYR1_032466</name>
</gene>
<feature type="transmembrane region" description="Helical" evidence="1">
    <location>
        <begin position="267"/>
        <end position="286"/>
    </location>
</feature>
<feature type="transmembrane region" description="Helical" evidence="1">
    <location>
        <begin position="210"/>
        <end position="231"/>
    </location>
</feature>
<dbReference type="OrthoDB" id="10006207at2759"/>
<proteinExistence type="predicted"/>
<dbReference type="AlphaFoldDB" id="A0A3M7T9Q0"/>
<keyword evidence="1" id="KW-0472">Membrane</keyword>
<feature type="transmembrane region" description="Helical" evidence="1">
    <location>
        <begin position="73"/>
        <end position="93"/>
    </location>
</feature>
<sequence length="298" mass="33917">MSLDCMDIAKCLLETTAFSFGPVIAIASARHGQKQWIKCEILMSMVMGLIFYIKPEMFLSLVLNSTQKDYHNFLCMMYGFYIIYSVLVPLFHLESMDKSIFYGHHCSKVVSSTLLILNDVISYNQGVHWNENLLCLFTGYHLVSLVINLHFLRIGDKPWGRHPYTDKVDAIARIDSFIYLIAGVFVYAFPEKAMLDLTEMNESYTALGRSCAAILLSLSLESYCLSEFLFLGDKKKFMHARMVGSLVKALVIVHANLYWKILSLNSFLVLFTINAAYNLVVVYGFLVTPKEPKQKSSD</sequence>
<feature type="transmembrane region" description="Helical" evidence="1">
    <location>
        <begin position="243"/>
        <end position="261"/>
    </location>
</feature>
<organism evidence="2 3">
    <name type="scientific">Brachionus plicatilis</name>
    <name type="common">Marine rotifer</name>
    <name type="synonym">Brachionus muelleri</name>
    <dbReference type="NCBI Taxonomy" id="10195"/>
    <lineage>
        <taxon>Eukaryota</taxon>
        <taxon>Metazoa</taxon>
        <taxon>Spiralia</taxon>
        <taxon>Gnathifera</taxon>
        <taxon>Rotifera</taxon>
        <taxon>Eurotatoria</taxon>
        <taxon>Monogononta</taxon>
        <taxon>Pseudotrocha</taxon>
        <taxon>Ploima</taxon>
        <taxon>Brachionidae</taxon>
        <taxon>Brachionus</taxon>
    </lineage>
</organism>